<dbReference type="SUPFAM" id="SSF50386">
    <property type="entry name" value="STI-like"/>
    <property type="match status" value="1"/>
</dbReference>
<keyword evidence="3" id="KW-1185">Reference proteome</keyword>
<dbReference type="SMART" id="SM00452">
    <property type="entry name" value="STI"/>
    <property type="match status" value="1"/>
</dbReference>
<protein>
    <submittedName>
        <fullName evidence="2">Uncharacterized protein</fullName>
    </submittedName>
</protein>
<dbReference type="EMBL" id="JBGMDY010000005">
    <property type="protein sequence ID" value="KAL2334380.1"/>
    <property type="molecule type" value="Genomic_DNA"/>
</dbReference>
<dbReference type="InterPro" id="IPR002160">
    <property type="entry name" value="Prot_inh_Kunz-lg"/>
</dbReference>
<proteinExistence type="predicted"/>
<feature type="signal peptide" evidence="1">
    <location>
        <begin position="1"/>
        <end position="25"/>
    </location>
</feature>
<evidence type="ECO:0000313" key="2">
    <source>
        <dbReference type="EMBL" id="KAL2334380.1"/>
    </source>
</evidence>
<accession>A0ABD1MEZ1</accession>
<gene>
    <name evidence="2" type="ORF">Fmac_015593</name>
</gene>
<feature type="chain" id="PRO_5044821267" evidence="1">
    <location>
        <begin position="26"/>
        <end position="209"/>
    </location>
</feature>
<keyword evidence="1" id="KW-0732">Signal</keyword>
<reference evidence="2 3" key="1">
    <citation type="submission" date="2024-08" db="EMBL/GenBank/DDBJ databases">
        <title>Insights into the chromosomal genome structure of Flemingia macrophylla.</title>
        <authorList>
            <person name="Ding Y."/>
            <person name="Zhao Y."/>
            <person name="Bi W."/>
            <person name="Wu M."/>
            <person name="Zhao G."/>
            <person name="Gong Y."/>
            <person name="Li W."/>
            <person name="Zhang P."/>
        </authorList>
    </citation>
    <scope>NUCLEOTIDE SEQUENCE [LARGE SCALE GENOMIC DNA]</scope>
    <source>
        <strain evidence="2">DYQJB</strain>
        <tissue evidence="2">Leaf</tissue>
    </source>
</reference>
<dbReference type="PANTHER" id="PTHR33107">
    <property type="entry name" value="KUNITZ TRYPSIN INHIBITOR 2"/>
    <property type="match status" value="1"/>
</dbReference>
<dbReference type="InterPro" id="IPR011065">
    <property type="entry name" value="Kunitz_inhibitor_STI-like_sf"/>
</dbReference>
<dbReference type="PRINTS" id="PR00291">
    <property type="entry name" value="KUNITZINHBTR"/>
</dbReference>
<comment type="caution">
    <text evidence="2">The sequence shown here is derived from an EMBL/GenBank/DDBJ whole genome shotgun (WGS) entry which is preliminary data.</text>
</comment>
<dbReference type="AlphaFoldDB" id="A0ABD1MEZ1"/>
<dbReference type="PANTHER" id="PTHR33107:SF85">
    <property type="entry name" value="KUNITZ TYPE TRYPSIN INHIBITOR _ MIRACULIN"/>
    <property type="match status" value="1"/>
</dbReference>
<sequence length="209" mass="22736">MKASPLAIFCIICFGFITLFIGAIAAAPEPVVDTSGQKLRTGVQYYILPVTRGKGGGLTVANSSTGNDTSPVFVVQEKLEVLNGTPVTFTPYDSTQNKGLILTSTDLNIRFYVTTSACAKPPVWKLLKVLTGVWFLSTGGVEGNPGIETIVNWFKIEKAEKDYVLSFCPSVCKCHTLCKDLGIYVDDNGNRHLSLSDKVPSFRVMFKRA</sequence>
<evidence type="ECO:0000313" key="3">
    <source>
        <dbReference type="Proteomes" id="UP001603857"/>
    </source>
</evidence>
<dbReference type="Proteomes" id="UP001603857">
    <property type="component" value="Unassembled WGS sequence"/>
</dbReference>
<dbReference type="Gene3D" id="2.80.10.50">
    <property type="match status" value="1"/>
</dbReference>
<dbReference type="Pfam" id="PF00197">
    <property type="entry name" value="Kunitz_legume"/>
    <property type="match status" value="1"/>
</dbReference>
<name>A0ABD1MEZ1_9FABA</name>
<dbReference type="CDD" id="cd23375">
    <property type="entry name" value="beta-trefoil_STI_VvMLP-like"/>
    <property type="match status" value="1"/>
</dbReference>
<organism evidence="2 3">
    <name type="scientific">Flemingia macrophylla</name>
    <dbReference type="NCBI Taxonomy" id="520843"/>
    <lineage>
        <taxon>Eukaryota</taxon>
        <taxon>Viridiplantae</taxon>
        <taxon>Streptophyta</taxon>
        <taxon>Embryophyta</taxon>
        <taxon>Tracheophyta</taxon>
        <taxon>Spermatophyta</taxon>
        <taxon>Magnoliopsida</taxon>
        <taxon>eudicotyledons</taxon>
        <taxon>Gunneridae</taxon>
        <taxon>Pentapetalae</taxon>
        <taxon>rosids</taxon>
        <taxon>fabids</taxon>
        <taxon>Fabales</taxon>
        <taxon>Fabaceae</taxon>
        <taxon>Papilionoideae</taxon>
        <taxon>50 kb inversion clade</taxon>
        <taxon>NPAAA clade</taxon>
        <taxon>indigoferoid/millettioid clade</taxon>
        <taxon>Phaseoleae</taxon>
        <taxon>Flemingia</taxon>
    </lineage>
</organism>
<evidence type="ECO:0000256" key="1">
    <source>
        <dbReference type="SAM" id="SignalP"/>
    </source>
</evidence>